<dbReference type="InterPro" id="IPR001650">
    <property type="entry name" value="Helicase_C-like"/>
</dbReference>
<gene>
    <name evidence="4" type="ORF">LARV_03929</name>
</gene>
<dbReference type="PROSITE" id="PS51192">
    <property type="entry name" value="HELICASE_ATP_BIND_1"/>
    <property type="match status" value="1"/>
</dbReference>
<keyword evidence="1" id="KW-0378">Hydrolase</keyword>
<dbReference type="InterPro" id="IPR038718">
    <property type="entry name" value="SNF2-like_sf"/>
</dbReference>
<protein>
    <submittedName>
        <fullName evidence="4">Superfamily II DNA/RNA helicase, SNF2 family</fullName>
    </submittedName>
</protein>
<dbReference type="PANTHER" id="PTHR45766:SF6">
    <property type="entry name" value="SWI_SNF-RELATED MATRIX-ASSOCIATED ACTIN-DEPENDENT REGULATOR OF CHROMATIN SUBFAMILY A-LIKE PROTEIN 1"/>
    <property type="match status" value="1"/>
</dbReference>
<dbReference type="InterPro" id="IPR006935">
    <property type="entry name" value="Helicase/UvrB_N"/>
</dbReference>
<name>A0A0K8MY04_9CHLR</name>
<dbReference type="GO" id="GO:0031297">
    <property type="term" value="P:replication fork processing"/>
    <property type="evidence" value="ECO:0007669"/>
    <property type="project" value="TreeGrafter"/>
</dbReference>
<dbReference type="GO" id="GO:0005524">
    <property type="term" value="F:ATP binding"/>
    <property type="evidence" value="ECO:0007669"/>
    <property type="project" value="InterPro"/>
</dbReference>
<dbReference type="PANTHER" id="PTHR45766">
    <property type="entry name" value="DNA ANNEALING HELICASE AND ENDONUCLEASE ZRANB3 FAMILY MEMBER"/>
    <property type="match status" value="1"/>
</dbReference>
<dbReference type="EMBL" id="DF967973">
    <property type="protein sequence ID" value="GAP16133.1"/>
    <property type="molecule type" value="Genomic_DNA"/>
</dbReference>
<dbReference type="Gene3D" id="3.30.870.10">
    <property type="entry name" value="Endonuclease Chain A"/>
    <property type="match status" value="1"/>
</dbReference>
<dbReference type="SUPFAM" id="SSF52540">
    <property type="entry name" value="P-loop containing nucleoside triphosphate hydrolases"/>
    <property type="match status" value="2"/>
</dbReference>
<dbReference type="Proteomes" id="UP000055060">
    <property type="component" value="Unassembled WGS sequence"/>
</dbReference>
<dbReference type="Pfam" id="PF04851">
    <property type="entry name" value="ResIII"/>
    <property type="match status" value="1"/>
</dbReference>
<dbReference type="Gene3D" id="3.40.50.300">
    <property type="entry name" value="P-loop containing nucleotide triphosphate hydrolases"/>
    <property type="match status" value="1"/>
</dbReference>
<dbReference type="GO" id="GO:0004386">
    <property type="term" value="F:helicase activity"/>
    <property type="evidence" value="ECO:0007669"/>
    <property type="project" value="UniProtKB-KW"/>
</dbReference>
<dbReference type="Gene3D" id="3.40.50.10810">
    <property type="entry name" value="Tandem AAA-ATPase domain"/>
    <property type="match status" value="1"/>
</dbReference>
<evidence type="ECO:0000259" key="2">
    <source>
        <dbReference type="PROSITE" id="PS51192"/>
    </source>
</evidence>
<dbReference type="InterPro" id="IPR014001">
    <property type="entry name" value="Helicase_ATP-bd"/>
</dbReference>
<keyword evidence="4" id="KW-0347">Helicase</keyword>
<accession>A0A0K8MY04</accession>
<keyword evidence="5" id="KW-1185">Reference proteome</keyword>
<evidence type="ECO:0000313" key="5">
    <source>
        <dbReference type="Proteomes" id="UP000055060"/>
    </source>
</evidence>
<dbReference type="AlphaFoldDB" id="A0A0K8MY04"/>
<dbReference type="Pfam" id="PF13091">
    <property type="entry name" value="PLDc_2"/>
    <property type="match status" value="1"/>
</dbReference>
<dbReference type="SMART" id="SM00490">
    <property type="entry name" value="HELICc"/>
    <property type="match status" value="1"/>
</dbReference>
<evidence type="ECO:0000313" key="4">
    <source>
        <dbReference type="EMBL" id="GAP16133.1"/>
    </source>
</evidence>
<dbReference type="GO" id="GO:0006281">
    <property type="term" value="P:DNA repair"/>
    <property type="evidence" value="ECO:0007669"/>
    <property type="project" value="TreeGrafter"/>
</dbReference>
<dbReference type="GO" id="GO:0016787">
    <property type="term" value="F:hydrolase activity"/>
    <property type="evidence" value="ECO:0007669"/>
    <property type="project" value="UniProtKB-KW"/>
</dbReference>
<dbReference type="SMART" id="SM00487">
    <property type="entry name" value="DEXDc"/>
    <property type="match status" value="1"/>
</dbReference>
<dbReference type="CDD" id="cd18793">
    <property type="entry name" value="SF2_C_SNF"/>
    <property type="match status" value="1"/>
</dbReference>
<keyword evidence="4" id="KW-0547">Nucleotide-binding</keyword>
<dbReference type="Pfam" id="PF00271">
    <property type="entry name" value="Helicase_C"/>
    <property type="match status" value="1"/>
</dbReference>
<dbReference type="PROSITE" id="PS51194">
    <property type="entry name" value="HELICASE_CTER"/>
    <property type="match status" value="1"/>
</dbReference>
<dbReference type="SUPFAM" id="SSF56024">
    <property type="entry name" value="Phospholipase D/nuclease"/>
    <property type="match status" value="1"/>
</dbReference>
<keyword evidence="4" id="KW-0067">ATP-binding</keyword>
<evidence type="ECO:0000259" key="3">
    <source>
        <dbReference type="PROSITE" id="PS51194"/>
    </source>
</evidence>
<sequence>MTLIPPAIQDSGIRDNFSRGSVAAFLQEKIREGSELSIVSAYFTIYAYEALKGNLDQIAHLRFLFGEPSFIRALDPNKTEKKAYGIRDNGLKLINQLSQRKAAKECAEWIAQKVEIRSVKQSNLLHGKMYHIANGGVEDAILGSSNFTVSGLGLGDHNNNFELNLVVDSNRDRRELKKWFEELWNDPDRVEDVRDEVLSYLEQLYQDNAPEFIYFKTLFHIFEASLSDESKDGIANLQPQIVDTEIWKMLFEFQKDGMRGAINKINTYGGCILADSVGLGKTFVALAVIKHFELRNQRVLVLCPKKLRENWTIYQAQNNSELNPLLRDRFSYTVLCHTDLSRDGGHSGDIDLDNFNWGNFDLVVIDESHNFRNNTPGRRDDNGNVIRMSRYERLMEDIIRSGIKTKVLLLSATPVNNNLKDLRNQIYFITENKDDVFKESLGLASIAETLRAAQVTFSDWAKKDQERNTGVLLERLSSAFFKLLDALTIARSRNHIKRFYKDSIDKLGGFPKREKPESIYSEIDLEGKFYTYDLLNVEIDNYKLSLFNPSFYLKPEFVNLYDKSTVKAFTQAKRENYLIGMMKVNFLKRLESSVHSFDLTLQRTINKIDELSARIRRFQQYQVENPDVDWDDLKIEDVDDEELQEAFAVSKAKIKMAHLDLTEWLKDLKRDRDKLFMLQLVANQVGADRDAKLARLKEIISKKVMSPTLTKSGVPNRKVLVFTAFADTATYLYENLKDWARQELGIHIAVVSGGSSENKTTLGKSDFNQILTNFSPIAKHRDRMHSMPQEEEIDLLIATDCISEGQNLQDCDTLINYDIHWNPVRVIQRFGRIDRIGSINPSVYLINFWPTQDLDKYITLKSRVEARMALVDLTATADDNLLNEAIEDLIKEDLRYRDKQLKKLKEEILDLEDVDDGISLTEFTLDDFRADLNRYIEANRKLLEDAPLGLYAIVPGTATNMIVQPGVIYCLKQKGEAKHGATVNPLQPYFLVYVRKDGVVRYNFTHPKQILTIFRELCDGKTSAYEDLCQCFNEQTHNGSEMQVYNDLLQKGLDEISKAYRKRAIGALTAGRGGVLPSENEQVNSQTEFELVTWLIIEKEAA</sequence>
<evidence type="ECO:0000256" key="1">
    <source>
        <dbReference type="ARBA" id="ARBA00022801"/>
    </source>
</evidence>
<dbReference type="CDD" id="cd09178">
    <property type="entry name" value="PLDc_N_Snf2_like"/>
    <property type="match status" value="1"/>
</dbReference>
<proteinExistence type="predicted"/>
<dbReference type="InterPro" id="IPR025202">
    <property type="entry name" value="PLD-like_dom"/>
</dbReference>
<dbReference type="GO" id="GO:0003677">
    <property type="term" value="F:DNA binding"/>
    <property type="evidence" value="ECO:0007669"/>
    <property type="project" value="InterPro"/>
</dbReference>
<dbReference type="InterPro" id="IPR027417">
    <property type="entry name" value="P-loop_NTPase"/>
</dbReference>
<organism evidence="4">
    <name type="scientific">Longilinea arvoryzae</name>
    <dbReference type="NCBI Taxonomy" id="360412"/>
    <lineage>
        <taxon>Bacteria</taxon>
        <taxon>Bacillati</taxon>
        <taxon>Chloroflexota</taxon>
        <taxon>Anaerolineae</taxon>
        <taxon>Anaerolineales</taxon>
        <taxon>Anaerolineaceae</taxon>
        <taxon>Longilinea</taxon>
    </lineage>
</organism>
<feature type="domain" description="Helicase C-terminal" evidence="3">
    <location>
        <begin position="692"/>
        <end position="905"/>
    </location>
</feature>
<dbReference type="RefSeq" id="WP_201785964.1">
    <property type="nucleotide sequence ID" value="NZ_DF967973.1"/>
</dbReference>
<feature type="domain" description="Helicase ATP-binding" evidence="2">
    <location>
        <begin position="262"/>
        <end position="432"/>
    </location>
</feature>
<dbReference type="InterPro" id="IPR049730">
    <property type="entry name" value="SNF2/RAD54-like_C"/>
</dbReference>
<reference evidence="4" key="1">
    <citation type="submission" date="2015-07" db="EMBL/GenBank/DDBJ databases">
        <title>Draft Genome Sequences of Anaerolinea thermolimosa IMO-1, Bellilinea caldifistulae GOMI-1, Leptolinea tardivitalis YMTK-2, Levilinea saccharolytica KIBI-1,Longilinea arvoryzae KOME-1, Previously Described as Members of the Anaerolineaceae (Chloroflexi).</title>
        <authorList>
            <person name="Sekiguchi Y."/>
            <person name="Ohashi A."/>
            <person name="Matsuura N."/>
            <person name="Tourlousse M.D."/>
        </authorList>
    </citation>
    <scope>NUCLEOTIDE SEQUENCE [LARGE SCALE GENOMIC DNA]</scope>
    <source>
        <strain evidence="4">KOME-1</strain>
    </source>
</reference>
<dbReference type="STRING" id="360412.LARV_03929"/>